<dbReference type="InterPro" id="IPR034505">
    <property type="entry name" value="Coproporphyrinogen-III_oxidase"/>
</dbReference>
<dbReference type="SFLD" id="SFLDS00029">
    <property type="entry name" value="Radical_SAM"/>
    <property type="match status" value="1"/>
</dbReference>
<keyword evidence="5 15" id="KW-0004">4Fe-4S</keyword>
<dbReference type="Gene3D" id="1.10.10.920">
    <property type="match status" value="1"/>
</dbReference>
<dbReference type="OrthoDB" id="9808022at2"/>
<dbReference type="GO" id="GO:0051989">
    <property type="term" value="F:coproporphyrinogen dehydrogenase activity"/>
    <property type="evidence" value="ECO:0007669"/>
    <property type="project" value="UniProtKB-EC"/>
</dbReference>
<dbReference type="GO" id="GO:0006782">
    <property type="term" value="P:protoporphyrinogen IX biosynthetic process"/>
    <property type="evidence" value="ECO:0007669"/>
    <property type="project" value="UniProtKB-UniPathway"/>
</dbReference>
<dbReference type="PIRSF" id="PIRSF000167">
    <property type="entry name" value="HemN"/>
    <property type="match status" value="1"/>
</dbReference>
<dbReference type="SFLD" id="SFLDG01065">
    <property type="entry name" value="anaerobic_coproporphyrinogen-I"/>
    <property type="match status" value="1"/>
</dbReference>
<feature type="domain" description="Radical SAM core" evidence="18">
    <location>
        <begin position="41"/>
        <end position="283"/>
    </location>
</feature>
<comment type="function">
    <text evidence="13">Involved in the heme biosynthesis. Catalyzes the anaerobic oxidative decarboxylation of propionate groups of rings A and B of coproporphyrinogen III to yield the vinyl groups in protoporphyrinogen IX.</text>
</comment>
<dbReference type="InterPro" id="IPR006638">
    <property type="entry name" value="Elp3/MiaA/NifB-like_rSAM"/>
</dbReference>
<feature type="binding site" evidence="16">
    <location>
        <position position="50"/>
    </location>
    <ligand>
        <name>S-adenosyl-L-methionine</name>
        <dbReference type="ChEBI" id="CHEBI:59789"/>
        <label>1</label>
    </ligand>
</feature>
<keyword evidence="7 15" id="KW-0949">S-adenosyl-L-methionine</keyword>
<feature type="binding site" evidence="16">
    <location>
        <position position="140"/>
    </location>
    <ligand>
        <name>S-adenosyl-L-methionine</name>
        <dbReference type="ChEBI" id="CHEBI:59789"/>
        <label>1</label>
    </ligand>
</feature>
<evidence type="ECO:0000256" key="11">
    <source>
        <dbReference type="ARBA" id="ARBA00023014"/>
    </source>
</evidence>
<dbReference type="PROSITE" id="PS51918">
    <property type="entry name" value="RADICAL_SAM"/>
    <property type="match status" value="1"/>
</dbReference>
<feature type="binding site" evidence="16">
    <location>
        <position position="167"/>
    </location>
    <ligand>
        <name>S-adenosyl-L-methionine</name>
        <dbReference type="ChEBI" id="CHEBI:59789"/>
        <label>2</label>
    </ligand>
</feature>
<evidence type="ECO:0000256" key="5">
    <source>
        <dbReference type="ARBA" id="ARBA00022485"/>
    </source>
</evidence>
<evidence type="ECO:0000313" key="19">
    <source>
        <dbReference type="EMBL" id="SFV28469.1"/>
    </source>
</evidence>
<comment type="similarity">
    <text evidence="3 15">Belongs to the anaerobic coproporphyrinogen-III oxidase family.</text>
</comment>
<proteinExistence type="inferred from homology"/>
<keyword evidence="10 15" id="KW-0408">Iron</keyword>
<evidence type="ECO:0000259" key="18">
    <source>
        <dbReference type="PROSITE" id="PS51918"/>
    </source>
</evidence>
<comment type="subcellular location">
    <subcellularLocation>
        <location evidence="1 15">Cytoplasm</location>
    </subcellularLocation>
</comment>
<evidence type="ECO:0000256" key="17">
    <source>
        <dbReference type="PIRSR" id="PIRSR000167-2"/>
    </source>
</evidence>
<evidence type="ECO:0000256" key="16">
    <source>
        <dbReference type="PIRSR" id="PIRSR000167-1"/>
    </source>
</evidence>
<dbReference type="SUPFAM" id="SSF102114">
    <property type="entry name" value="Radical SAM enzymes"/>
    <property type="match status" value="1"/>
</dbReference>
<dbReference type="Proteomes" id="UP000199423">
    <property type="component" value="Unassembled WGS sequence"/>
</dbReference>
<comment type="catalytic activity">
    <reaction evidence="14 15">
        <text>coproporphyrinogen III + 2 S-adenosyl-L-methionine = protoporphyrinogen IX + 2 5'-deoxyadenosine + 2 L-methionine + 2 CO2</text>
        <dbReference type="Rhea" id="RHEA:15425"/>
        <dbReference type="ChEBI" id="CHEBI:16526"/>
        <dbReference type="ChEBI" id="CHEBI:17319"/>
        <dbReference type="ChEBI" id="CHEBI:57307"/>
        <dbReference type="ChEBI" id="CHEBI:57309"/>
        <dbReference type="ChEBI" id="CHEBI:57844"/>
        <dbReference type="ChEBI" id="CHEBI:59789"/>
        <dbReference type="EC" id="1.3.98.3"/>
    </reaction>
</comment>
<dbReference type="PANTHER" id="PTHR13932">
    <property type="entry name" value="COPROPORPHYRINIGEN III OXIDASE"/>
    <property type="match status" value="1"/>
</dbReference>
<dbReference type="STRING" id="51670.SAMN04488557_1013"/>
<dbReference type="InterPro" id="IPR023404">
    <property type="entry name" value="rSAM_horseshoe"/>
</dbReference>
<evidence type="ECO:0000256" key="14">
    <source>
        <dbReference type="ARBA" id="ARBA00048321"/>
    </source>
</evidence>
<evidence type="ECO:0000256" key="13">
    <source>
        <dbReference type="ARBA" id="ARBA00024295"/>
    </source>
</evidence>
<keyword evidence="6 15" id="KW-0963">Cytoplasm</keyword>
<evidence type="ECO:0000256" key="9">
    <source>
        <dbReference type="ARBA" id="ARBA00023002"/>
    </source>
</evidence>
<dbReference type="GO" id="GO:0004109">
    <property type="term" value="F:coproporphyrinogen oxidase activity"/>
    <property type="evidence" value="ECO:0007669"/>
    <property type="project" value="InterPro"/>
</dbReference>
<evidence type="ECO:0000256" key="6">
    <source>
        <dbReference type="ARBA" id="ARBA00022490"/>
    </source>
</evidence>
<keyword evidence="12 15" id="KW-0627">Porphyrin biosynthesis</keyword>
<dbReference type="EMBL" id="FPCH01000001">
    <property type="protein sequence ID" value="SFV28469.1"/>
    <property type="molecule type" value="Genomic_DNA"/>
</dbReference>
<dbReference type="InterPro" id="IPR058240">
    <property type="entry name" value="rSAM_sf"/>
</dbReference>
<dbReference type="AlphaFoldDB" id="A0A1I7N1C9"/>
<keyword evidence="8 15" id="KW-0479">Metal-binding</keyword>
<dbReference type="Pfam" id="PF04055">
    <property type="entry name" value="Radical_SAM"/>
    <property type="match status" value="1"/>
</dbReference>
<feature type="binding site" evidence="17">
    <location>
        <position position="60"/>
    </location>
    <ligand>
        <name>[4Fe-4S] cluster</name>
        <dbReference type="ChEBI" id="CHEBI:49883"/>
        <note>4Fe-4S-S-AdoMet</note>
    </ligand>
</feature>
<feature type="binding site" evidence="16">
    <location>
        <begin position="62"/>
        <end position="64"/>
    </location>
    <ligand>
        <name>S-adenosyl-L-methionine</name>
        <dbReference type="ChEBI" id="CHEBI:59789"/>
        <label>2</label>
    </ligand>
</feature>
<feature type="binding site" evidence="16">
    <location>
        <position position="320"/>
    </location>
    <ligand>
        <name>S-adenosyl-L-methionine</name>
        <dbReference type="ChEBI" id="CHEBI:59789"/>
        <label>1</label>
    </ligand>
</feature>
<dbReference type="Gene3D" id="3.80.30.20">
    <property type="entry name" value="tm_1862 like domain"/>
    <property type="match status" value="1"/>
</dbReference>
<evidence type="ECO:0000256" key="3">
    <source>
        <dbReference type="ARBA" id="ARBA00005493"/>
    </source>
</evidence>
<organism evidence="19 20">
    <name type="scientific">Hyphomicrobium facile</name>
    <dbReference type="NCBI Taxonomy" id="51670"/>
    <lineage>
        <taxon>Bacteria</taxon>
        <taxon>Pseudomonadati</taxon>
        <taxon>Pseudomonadota</taxon>
        <taxon>Alphaproteobacteria</taxon>
        <taxon>Hyphomicrobiales</taxon>
        <taxon>Hyphomicrobiaceae</taxon>
        <taxon>Hyphomicrobium</taxon>
    </lineage>
</organism>
<evidence type="ECO:0000256" key="1">
    <source>
        <dbReference type="ARBA" id="ARBA00004496"/>
    </source>
</evidence>
<dbReference type="GO" id="GO:0046872">
    <property type="term" value="F:metal ion binding"/>
    <property type="evidence" value="ECO:0007669"/>
    <property type="project" value="UniProtKB-KW"/>
</dbReference>
<dbReference type="UniPathway" id="UPA00251">
    <property type="reaction ID" value="UER00323"/>
</dbReference>
<dbReference type="InterPro" id="IPR004558">
    <property type="entry name" value="Coprogen_oxidase_HemN"/>
</dbReference>
<feature type="binding site" evidence="17">
    <location>
        <position position="56"/>
    </location>
    <ligand>
        <name>[4Fe-4S] cluster</name>
        <dbReference type="ChEBI" id="CHEBI:49883"/>
        <note>4Fe-4S-S-AdoMet</note>
    </ligand>
</feature>
<evidence type="ECO:0000256" key="15">
    <source>
        <dbReference type="PIRNR" id="PIRNR000167"/>
    </source>
</evidence>
<name>A0A1I7N1C9_9HYPH</name>
<evidence type="ECO:0000313" key="20">
    <source>
        <dbReference type="Proteomes" id="UP000199423"/>
    </source>
</evidence>
<keyword evidence="11 15" id="KW-0411">Iron-sulfur</keyword>
<gene>
    <name evidence="19" type="ORF">SAMN04488557_1013</name>
</gene>
<dbReference type="PANTHER" id="PTHR13932:SF6">
    <property type="entry name" value="OXYGEN-INDEPENDENT COPROPORPHYRINOGEN III OXIDASE"/>
    <property type="match status" value="1"/>
</dbReference>
<evidence type="ECO:0000256" key="10">
    <source>
        <dbReference type="ARBA" id="ARBA00023004"/>
    </source>
</evidence>
<dbReference type="GO" id="GO:0051539">
    <property type="term" value="F:4 iron, 4 sulfur cluster binding"/>
    <property type="evidence" value="ECO:0007669"/>
    <property type="project" value="UniProtKB-KW"/>
</dbReference>
<comment type="subunit">
    <text evidence="4">Monomer.</text>
</comment>
<comment type="cofactor">
    <cofactor evidence="15 17">
        <name>[4Fe-4S] cluster</name>
        <dbReference type="ChEBI" id="CHEBI:49883"/>
    </cofactor>
    <text evidence="15 17">Binds 1 [4Fe-4S] cluster. The cluster is coordinated with 3 cysteines and an exchangeable S-adenosyl-L-methionine.</text>
</comment>
<accession>A0A1I7N1C9</accession>
<keyword evidence="20" id="KW-1185">Reference proteome</keyword>
<feature type="binding site" evidence="16">
    <location>
        <position position="179"/>
    </location>
    <ligand>
        <name>S-adenosyl-L-methionine</name>
        <dbReference type="ChEBI" id="CHEBI:59789"/>
        <label>2</label>
    </ligand>
</feature>
<dbReference type="InterPro" id="IPR007197">
    <property type="entry name" value="rSAM"/>
</dbReference>
<keyword evidence="9 15" id="KW-0560">Oxidoreductase</keyword>
<evidence type="ECO:0000256" key="7">
    <source>
        <dbReference type="ARBA" id="ARBA00022691"/>
    </source>
</evidence>
<dbReference type="SMART" id="SM00729">
    <property type="entry name" value="Elp3"/>
    <property type="match status" value="1"/>
</dbReference>
<protein>
    <recommendedName>
        <fullName evidence="15">Coproporphyrinogen-III oxidase</fullName>
        <ecNumber evidence="15">1.3.98.3</ecNumber>
    </recommendedName>
</protein>
<sequence>MSPDFVRRMSTPVPRYTSYPTAAQFRDTVGAQDFAAALTELADDTPFSLYVHVPYCKKLCWYCGCNMKVARTKEPVIRYLKALEAELLALARLGLSKHKISYMHWGGGSPNILTGEQILALAARIRDSFEIDATAEFAVEIDPREASASLAQALKRADVNRVSIGVQDFDPAVQAAINRQQSFEVTSACVDSLRDAGIDKINVDLVYGLPLQTRSGIEATVEQVLSLRPNRVALFGYAHLPARFAHQSIIDSKTLPDSVERFAQSQRAARILNAAGYVQIGLDHYALKDDPLALGPVRRNFQGYTTDTSENLVGIGASAISCVGSAYFQNVSSPAEYEKRIAATGLATTRGVKLTDEDCVRRYVIAKLMCDFSFSETDIRERFGALASRVILEGREMVEADTPGLLEKVEGGFVVTPRGQPFVRSIAACFDTYLDSDTRGSPAV</sequence>
<evidence type="ECO:0000256" key="8">
    <source>
        <dbReference type="ARBA" id="ARBA00022723"/>
    </source>
</evidence>
<dbReference type="EC" id="1.3.98.3" evidence="15"/>
<feature type="binding site" evidence="17">
    <location>
        <position position="63"/>
    </location>
    <ligand>
        <name>[4Fe-4S] cluster</name>
        <dbReference type="ChEBI" id="CHEBI:49883"/>
        <note>4Fe-4S-S-AdoMet</note>
    </ligand>
</feature>
<evidence type="ECO:0000256" key="12">
    <source>
        <dbReference type="ARBA" id="ARBA00023244"/>
    </source>
</evidence>
<dbReference type="CDD" id="cd01335">
    <property type="entry name" value="Radical_SAM"/>
    <property type="match status" value="1"/>
</dbReference>
<reference evidence="20" key="1">
    <citation type="submission" date="2016-10" db="EMBL/GenBank/DDBJ databases">
        <authorList>
            <person name="Varghese N."/>
            <person name="Submissions S."/>
        </authorList>
    </citation>
    <scope>NUCLEOTIDE SEQUENCE [LARGE SCALE GENOMIC DNA]</scope>
    <source>
        <strain evidence="20">DSM 1565</strain>
    </source>
</reference>
<dbReference type="GO" id="GO:0005737">
    <property type="term" value="C:cytoplasm"/>
    <property type="evidence" value="ECO:0007669"/>
    <property type="project" value="UniProtKB-SubCell"/>
</dbReference>
<evidence type="ECO:0000256" key="2">
    <source>
        <dbReference type="ARBA" id="ARBA00004785"/>
    </source>
</evidence>
<dbReference type="NCBIfam" id="TIGR00538">
    <property type="entry name" value="hemN"/>
    <property type="match status" value="1"/>
</dbReference>
<dbReference type="RefSeq" id="WP_092864988.1">
    <property type="nucleotide sequence ID" value="NZ_FPCH01000001.1"/>
</dbReference>
<feature type="binding site" evidence="16">
    <location>
        <position position="107"/>
    </location>
    <ligand>
        <name>S-adenosyl-L-methionine</name>
        <dbReference type="ChEBI" id="CHEBI:59789"/>
        <label>1</label>
    </ligand>
</feature>
<comment type="pathway">
    <text evidence="2 15">Porphyrin-containing compound metabolism; protoporphyrin-IX biosynthesis; protoporphyrinogen-IX from coproporphyrinogen-III (AdoMet route): step 1/1.</text>
</comment>
<feature type="binding site" evidence="16">
    <location>
        <position position="238"/>
    </location>
    <ligand>
        <name>S-adenosyl-L-methionine</name>
        <dbReference type="ChEBI" id="CHEBI:59789"/>
        <label>2</label>
    </ligand>
</feature>
<evidence type="ECO:0000256" key="4">
    <source>
        <dbReference type="ARBA" id="ARBA00011245"/>
    </source>
</evidence>
<feature type="binding site" evidence="16">
    <location>
        <position position="204"/>
    </location>
    <ligand>
        <name>S-adenosyl-L-methionine</name>
        <dbReference type="ChEBI" id="CHEBI:59789"/>
        <label>2</label>
    </ligand>
</feature>